<accession>A0ABM6Z3L3</accession>
<proteinExistence type="predicted"/>
<name>A0ABM6Z3L3_9ACTO</name>
<dbReference type="SUPFAM" id="SSF56059">
    <property type="entry name" value="Glutathione synthetase ATP-binding domain-like"/>
    <property type="match status" value="1"/>
</dbReference>
<keyword evidence="1" id="KW-0067">ATP-binding</keyword>
<reference evidence="4 5" key="1">
    <citation type="submission" date="2018-09" db="EMBL/GenBank/DDBJ databases">
        <authorList>
            <person name="Li J."/>
        </authorList>
    </citation>
    <scope>NUCLEOTIDE SEQUENCE [LARGE SCALE GENOMIC DNA]</scope>
    <source>
        <strain evidence="4 5">2129</strain>
    </source>
</reference>
<dbReference type="PANTHER" id="PTHR23132">
    <property type="entry name" value="D-ALANINE--D-ALANINE LIGASE"/>
    <property type="match status" value="1"/>
</dbReference>
<dbReference type="InterPro" id="IPR011761">
    <property type="entry name" value="ATP-grasp"/>
</dbReference>
<feature type="domain" description="ATP-grasp" evidence="3">
    <location>
        <begin position="143"/>
        <end position="347"/>
    </location>
</feature>
<keyword evidence="1" id="KW-0547">Nucleotide-binding</keyword>
<evidence type="ECO:0000256" key="2">
    <source>
        <dbReference type="SAM" id="MobiDB-lite"/>
    </source>
</evidence>
<sequence length="434" mass="48144">MPGHDPSPAGTTQPRGSVPTVPVPELVPVLLGGDIGVYALARCFHEAYRVVSVCIAPRPTQVLTRSRIVRTVALGEHSEPGDYVEAALDVARRTPGARRVLLANTDWHIRVINDHRQVLAEHFEIPVASAPVAARVSDKAVFAQVCAELGVPTPATVVQDFTDAGAQDWKPADTAALGYPQIAKPASSAEYNDLRMEDKKKVFVVADAQEADSLWQRLRCAGFRGHFLAQELIGGDDTSMRSLTAYVDSWGRAVLTGSARVLLEDHAPTMLGNPVSMITEPFTEMMEQAVRLLEHVGYRGFANFDIKVDPRDGRALFLEVNPRIGRNCYYMAAAGHNPVTFAVRDLVLGREVEPARVDQEVLYSLLPHRLLRRYLREESLRSRVNALVSSGRSANPLRYHRDRSLRRNLVVSAQELNQYRKFARYYPQATDTAF</sequence>
<dbReference type="RefSeq" id="WP_119834981.1">
    <property type="nucleotide sequence ID" value="NZ_CP032514.1"/>
</dbReference>
<dbReference type="PANTHER" id="PTHR23132:SF23">
    <property type="entry name" value="D-ALANINE--D-ALANINE LIGASE B"/>
    <property type="match status" value="1"/>
</dbReference>
<dbReference type="EMBL" id="CP032514">
    <property type="protein sequence ID" value="AYD89732.1"/>
    <property type="molecule type" value="Genomic_DNA"/>
</dbReference>
<keyword evidence="5" id="KW-1185">Reference proteome</keyword>
<evidence type="ECO:0000313" key="5">
    <source>
        <dbReference type="Proteomes" id="UP000273001"/>
    </source>
</evidence>
<gene>
    <name evidence="4" type="ORF">D5R93_06115</name>
</gene>
<protein>
    <submittedName>
        <fullName evidence="4">ATP-grasp domain-containing protein</fullName>
    </submittedName>
</protein>
<dbReference type="PROSITE" id="PS50975">
    <property type="entry name" value="ATP_GRASP"/>
    <property type="match status" value="1"/>
</dbReference>
<evidence type="ECO:0000313" key="4">
    <source>
        <dbReference type="EMBL" id="AYD89732.1"/>
    </source>
</evidence>
<dbReference type="InterPro" id="IPR005479">
    <property type="entry name" value="CPAse_ATP-bd"/>
</dbReference>
<evidence type="ECO:0000259" key="3">
    <source>
        <dbReference type="PROSITE" id="PS50975"/>
    </source>
</evidence>
<dbReference type="Pfam" id="PF02786">
    <property type="entry name" value="CPSase_L_D2"/>
    <property type="match status" value="1"/>
</dbReference>
<dbReference type="Proteomes" id="UP000273001">
    <property type="component" value="Chromosome"/>
</dbReference>
<feature type="region of interest" description="Disordered" evidence="2">
    <location>
        <begin position="1"/>
        <end position="20"/>
    </location>
</feature>
<dbReference type="Gene3D" id="3.30.470.20">
    <property type="entry name" value="ATP-grasp fold, B domain"/>
    <property type="match status" value="1"/>
</dbReference>
<evidence type="ECO:0000256" key="1">
    <source>
        <dbReference type="PROSITE-ProRule" id="PRU00409"/>
    </source>
</evidence>
<organism evidence="4 5">
    <name type="scientific">Actinomyces lilanjuaniae</name>
    <dbReference type="NCBI Taxonomy" id="2321394"/>
    <lineage>
        <taxon>Bacteria</taxon>
        <taxon>Bacillati</taxon>
        <taxon>Actinomycetota</taxon>
        <taxon>Actinomycetes</taxon>
        <taxon>Actinomycetales</taxon>
        <taxon>Actinomycetaceae</taxon>
        <taxon>Actinomyces</taxon>
    </lineage>
</organism>